<dbReference type="PANTHER" id="PTHR43664:SF1">
    <property type="entry name" value="BETA-METHYLMALYL-COA DEHYDRATASE"/>
    <property type="match status" value="1"/>
</dbReference>
<dbReference type="InterPro" id="IPR029069">
    <property type="entry name" value="HotDog_dom_sf"/>
</dbReference>
<comment type="caution">
    <text evidence="2">The sequence shown here is derived from an EMBL/GenBank/DDBJ whole genome shotgun (WGS) entry which is preliminary data.</text>
</comment>
<dbReference type="SUPFAM" id="SSF54637">
    <property type="entry name" value="Thioesterase/thiol ester dehydrase-isomerase"/>
    <property type="match status" value="2"/>
</dbReference>
<dbReference type="Gene3D" id="3.10.129.10">
    <property type="entry name" value="Hotdog Thioesterase"/>
    <property type="match status" value="1"/>
</dbReference>
<dbReference type="EMBL" id="JBHSAQ010000003">
    <property type="protein sequence ID" value="MFC3958251.1"/>
    <property type="molecule type" value="Genomic_DNA"/>
</dbReference>
<feature type="region of interest" description="Disordered" evidence="1">
    <location>
        <begin position="161"/>
        <end position="232"/>
    </location>
</feature>
<protein>
    <submittedName>
        <fullName evidence="2">Acyl dehydratase</fullName>
    </submittedName>
</protein>
<evidence type="ECO:0000313" key="2">
    <source>
        <dbReference type="EMBL" id="MFC3958251.1"/>
    </source>
</evidence>
<reference evidence="2 3" key="1">
    <citation type="journal article" date="2019" name="Int. J. Syst. Evol. Microbiol.">
        <title>The Global Catalogue of Microorganisms (GCM) 10K type strain sequencing project: providing services to taxonomists for standard genome sequencing and annotation.</title>
        <authorList>
            <consortium name="The Broad Institute Genomics Platform"/>
            <consortium name="The Broad Institute Genome Sequencing Center for Infectious Disease"/>
            <person name="Wu L."/>
            <person name="Ma J."/>
        </authorList>
    </citation>
    <scope>NUCLEOTIDE SEQUENCE [LARGE SCALE GENOMIC DNA]</scope>
    <source>
        <strain evidence="2 3">IBRC-M 10256</strain>
    </source>
</reference>
<dbReference type="InterPro" id="IPR052342">
    <property type="entry name" value="MCH/BMMD"/>
</dbReference>
<dbReference type="CDD" id="cd03451">
    <property type="entry name" value="FkbR2"/>
    <property type="match status" value="1"/>
</dbReference>
<accession>A0ABD5NN13</accession>
<feature type="compositionally biased region" description="Basic and acidic residues" evidence="1">
    <location>
        <begin position="166"/>
        <end position="175"/>
    </location>
</feature>
<dbReference type="RefSeq" id="WP_256531399.1">
    <property type="nucleotide sequence ID" value="NZ_CP101824.1"/>
</dbReference>
<dbReference type="Pfam" id="PF19315">
    <property type="entry name" value="MC_hydratase"/>
    <property type="match status" value="1"/>
</dbReference>
<proteinExistence type="predicted"/>
<organism evidence="2 3">
    <name type="scientific">Halovivax cerinus</name>
    <dbReference type="NCBI Taxonomy" id="1487865"/>
    <lineage>
        <taxon>Archaea</taxon>
        <taxon>Methanobacteriati</taxon>
        <taxon>Methanobacteriota</taxon>
        <taxon>Stenosarchaea group</taxon>
        <taxon>Halobacteria</taxon>
        <taxon>Halobacteriales</taxon>
        <taxon>Natrialbaceae</taxon>
        <taxon>Halovivax</taxon>
    </lineage>
</organism>
<keyword evidence="3" id="KW-1185">Reference proteome</keyword>
<evidence type="ECO:0000256" key="1">
    <source>
        <dbReference type="SAM" id="MobiDB-lite"/>
    </source>
</evidence>
<evidence type="ECO:0000313" key="3">
    <source>
        <dbReference type="Proteomes" id="UP001595846"/>
    </source>
</evidence>
<gene>
    <name evidence="2" type="ORF">ACFOUR_07700</name>
</gene>
<dbReference type="Proteomes" id="UP001595846">
    <property type="component" value="Unassembled WGS sequence"/>
</dbReference>
<sequence>MTEWTDPETFGRLVDATTTLETGHYADFFEEGDVIEHDPGLTLSRWGAEQWTGQTLNHDPTYWRSDRASENGYDEPPIHPDYVLAATLGVTVCDLSEKGGYFLGRTDVRFHRDVYPGTELRVESRVLSVDESRSRPSYSIVTWRTTGTDAVTGDALCSYERTNMIPRREPVRTDDPTDSGADTDESTVDRNGSTDESMDESTDDPTGSSDDSADESTVDDGPTGPFVAPDGPYFEDLVEALETASDRGGHVAYTHERGRTIDDVTVAALPLSTLNTAKQHHNADAMADAPSGDVVAYGDVTRSIALGHARSDEATYRELGFDDERFHAFVTPGDTIYGFTRVLEAVDDTASDRPATEPAAEFAGAVPDDRAGIVRFEHVAFNQAEEPVYSGFRTAAIRKRATHHSQTI</sequence>
<dbReference type="AlphaFoldDB" id="A0ABD5NN13"/>
<name>A0ABD5NN13_9EURY</name>
<dbReference type="GeneID" id="73904134"/>
<dbReference type="PANTHER" id="PTHR43664">
    <property type="entry name" value="MONOAMINE OXIDASE-RELATED"/>
    <property type="match status" value="1"/>
</dbReference>
<dbReference type="InterPro" id="IPR048274">
    <property type="entry name" value="MC_hydratase"/>
</dbReference>